<dbReference type="Pfam" id="PF07714">
    <property type="entry name" value="PK_Tyr_Ser-Thr"/>
    <property type="match status" value="1"/>
</dbReference>
<dbReference type="InterPro" id="IPR001245">
    <property type="entry name" value="Ser-Thr/Tyr_kinase_cat_dom"/>
</dbReference>
<dbReference type="PANTHER" id="PTHR24416">
    <property type="entry name" value="TYROSINE-PROTEIN KINASE RECEPTOR"/>
    <property type="match status" value="1"/>
</dbReference>
<organism evidence="2 3">
    <name type="scientific">Panagrolaimus superbus</name>
    <dbReference type="NCBI Taxonomy" id="310955"/>
    <lineage>
        <taxon>Eukaryota</taxon>
        <taxon>Metazoa</taxon>
        <taxon>Ecdysozoa</taxon>
        <taxon>Nematoda</taxon>
        <taxon>Chromadorea</taxon>
        <taxon>Rhabditida</taxon>
        <taxon>Tylenchina</taxon>
        <taxon>Panagrolaimomorpha</taxon>
        <taxon>Panagrolaimoidea</taxon>
        <taxon>Panagrolaimidae</taxon>
        <taxon>Panagrolaimus</taxon>
    </lineage>
</organism>
<dbReference type="GO" id="GO:0007169">
    <property type="term" value="P:cell surface receptor protein tyrosine kinase signaling pathway"/>
    <property type="evidence" value="ECO:0007669"/>
    <property type="project" value="TreeGrafter"/>
</dbReference>
<dbReference type="GO" id="GO:0004714">
    <property type="term" value="F:transmembrane receptor protein tyrosine kinase activity"/>
    <property type="evidence" value="ECO:0007669"/>
    <property type="project" value="TreeGrafter"/>
</dbReference>
<dbReference type="GO" id="GO:0005886">
    <property type="term" value="C:plasma membrane"/>
    <property type="evidence" value="ECO:0007669"/>
    <property type="project" value="TreeGrafter"/>
</dbReference>
<dbReference type="InterPro" id="IPR050122">
    <property type="entry name" value="RTK"/>
</dbReference>
<dbReference type="WBParaSite" id="PSU_v2.g10502.t1">
    <property type="protein sequence ID" value="PSU_v2.g10502.t1"/>
    <property type="gene ID" value="PSU_v2.g10502"/>
</dbReference>
<dbReference type="SUPFAM" id="SSF56112">
    <property type="entry name" value="Protein kinase-like (PK-like)"/>
    <property type="match status" value="1"/>
</dbReference>
<dbReference type="Proteomes" id="UP000887577">
    <property type="component" value="Unplaced"/>
</dbReference>
<sequence length="97" mass="11619">MFERGAPPYFDLKDEYQVTKYLNFGGHLLRPEHCPEEIYNLMKRCWMKMKNDRPEFTTIKDDVNSCFKKLQTKDLETPINHDYETPISLAKTKQNMI</sequence>
<name>A0A914XR80_9BILA</name>
<proteinExistence type="predicted"/>
<evidence type="ECO:0000259" key="1">
    <source>
        <dbReference type="Pfam" id="PF07714"/>
    </source>
</evidence>
<protein>
    <submittedName>
        <fullName evidence="3">Serine-threonine/tyrosine-protein kinase catalytic domain-containing protein</fullName>
    </submittedName>
</protein>
<evidence type="ECO:0000313" key="3">
    <source>
        <dbReference type="WBParaSite" id="PSU_v2.g10502.t1"/>
    </source>
</evidence>
<reference evidence="3" key="1">
    <citation type="submission" date="2022-11" db="UniProtKB">
        <authorList>
            <consortium name="WormBaseParasite"/>
        </authorList>
    </citation>
    <scope>IDENTIFICATION</scope>
</reference>
<evidence type="ECO:0000313" key="2">
    <source>
        <dbReference type="Proteomes" id="UP000887577"/>
    </source>
</evidence>
<dbReference type="PANTHER" id="PTHR24416:SF611">
    <property type="entry name" value="TYROSINE-PROTEIN KINASE TRANSMEMBRANE RECEPTOR ROR"/>
    <property type="match status" value="1"/>
</dbReference>
<dbReference type="Gene3D" id="1.10.510.10">
    <property type="entry name" value="Transferase(Phosphotransferase) domain 1"/>
    <property type="match status" value="1"/>
</dbReference>
<dbReference type="AlphaFoldDB" id="A0A914XR80"/>
<accession>A0A914XR80</accession>
<feature type="domain" description="Serine-threonine/tyrosine-protein kinase catalytic" evidence="1">
    <location>
        <begin position="1"/>
        <end position="61"/>
    </location>
</feature>
<dbReference type="GO" id="GO:0043235">
    <property type="term" value="C:receptor complex"/>
    <property type="evidence" value="ECO:0007669"/>
    <property type="project" value="TreeGrafter"/>
</dbReference>
<keyword evidence="2" id="KW-1185">Reference proteome</keyword>
<dbReference type="InterPro" id="IPR011009">
    <property type="entry name" value="Kinase-like_dom_sf"/>
</dbReference>